<dbReference type="PANTHER" id="PTHR33525:SF4">
    <property type="entry name" value="CYCLIC DI-GMP PHOSPHODIESTERASE CDGJ"/>
    <property type="match status" value="1"/>
</dbReference>
<dbReference type="InterPro" id="IPR013976">
    <property type="entry name" value="HDOD"/>
</dbReference>
<dbReference type="SUPFAM" id="SSF109604">
    <property type="entry name" value="HD-domain/PDEase-like"/>
    <property type="match status" value="1"/>
</dbReference>
<feature type="domain" description="HDOD" evidence="1">
    <location>
        <begin position="20"/>
        <end position="219"/>
    </location>
</feature>
<evidence type="ECO:0000259" key="1">
    <source>
        <dbReference type="PROSITE" id="PS51833"/>
    </source>
</evidence>
<keyword evidence="3" id="KW-1185">Reference proteome</keyword>
<dbReference type="InterPro" id="IPR052340">
    <property type="entry name" value="RNase_Y/CdgJ"/>
</dbReference>
<protein>
    <recommendedName>
        <fullName evidence="1">HDOD domain-containing protein</fullName>
    </recommendedName>
</protein>
<dbReference type="Proteomes" id="UP000463939">
    <property type="component" value="Chromosome"/>
</dbReference>
<name>A0A809RI53_9PROT</name>
<dbReference type="KEGG" id="sniv:SFSGTM_19940"/>
<evidence type="ECO:0000313" key="2">
    <source>
        <dbReference type="EMBL" id="BBP01286.1"/>
    </source>
</evidence>
<gene>
    <name evidence="2" type="ORF">SFSGTM_19940</name>
</gene>
<dbReference type="PROSITE" id="PS51833">
    <property type="entry name" value="HDOD"/>
    <property type="match status" value="1"/>
</dbReference>
<dbReference type="Gene3D" id="1.10.3210.10">
    <property type="entry name" value="Hypothetical protein af1432"/>
    <property type="match status" value="1"/>
</dbReference>
<dbReference type="EMBL" id="AP021881">
    <property type="protein sequence ID" value="BBP01286.1"/>
    <property type="molecule type" value="Genomic_DNA"/>
</dbReference>
<dbReference type="Pfam" id="PF08668">
    <property type="entry name" value="HDOD"/>
    <property type="match status" value="1"/>
</dbReference>
<dbReference type="AlphaFoldDB" id="A0A809RI53"/>
<reference evidence="3" key="1">
    <citation type="submission" date="2019-11" db="EMBL/GenBank/DDBJ databases">
        <title>Isolation and characterization of a novel species in the genus Sulfuriferula.</title>
        <authorList>
            <person name="Mochizuki J."/>
            <person name="Kojima H."/>
            <person name="Fukui M."/>
        </authorList>
    </citation>
    <scope>NUCLEOTIDE SEQUENCE [LARGE SCALE GENOMIC DNA]</scope>
    <source>
        <strain evidence="3">SGTM</strain>
    </source>
</reference>
<evidence type="ECO:0000313" key="3">
    <source>
        <dbReference type="Proteomes" id="UP000463939"/>
    </source>
</evidence>
<sequence>MIEPILNLDGWVSFFKTTEIPMLKRTARELGRVDLDADELNIRGIADIINSDPLMTVALLRYLQHHKHSVQQFEVVQVEQALMMLGMKTVFEKVRPGLVAEDLLQGKVVALTGMLHVIRRATRAAYYARDWAVRLQDTHFDEIHTAALLHNFAEILMWCYAPQQMMQVREMQLKDKSLRSRVAQQAIFGFKLSDLQLALAKSWVLPTMLIGFMEKTNSQHRQMRNIFLAINLARHAENGWDDAALPDDYKAIGELLHMSAIDVQAIVQSP</sequence>
<dbReference type="RefSeq" id="WP_162085086.1">
    <property type="nucleotide sequence ID" value="NZ_AP021881.1"/>
</dbReference>
<dbReference type="PANTHER" id="PTHR33525">
    <property type="match status" value="1"/>
</dbReference>
<organism evidence="2 3">
    <name type="scientific">Sulfuriferula nivalis</name>
    <dbReference type="NCBI Taxonomy" id="2675298"/>
    <lineage>
        <taxon>Bacteria</taxon>
        <taxon>Pseudomonadati</taxon>
        <taxon>Pseudomonadota</taxon>
        <taxon>Betaproteobacteria</taxon>
        <taxon>Nitrosomonadales</taxon>
        <taxon>Sulfuricellaceae</taxon>
        <taxon>Sulfuriferula</taxon>
    </lineage>
</organism>
<accession>A0A809RI53</accession>
<proteinExistence type="predicted"/>